<evidence type="ECO:0000313" key="3">
    <source>
        <dbReference type="EMBL" id="CEQ38903.1"/>
    </source>
</evidence>
<dbReference type="EMBL" id="CENE01000001">
    <property type="protein sequence ID" value="CEQ38903.1"/>
    <property type="molecule type" value="Genomic_DNA"/>
</dbReference>
<dbReference type="PROSITE" id="PS50249">
    <property type="entry name" value="MPN"/>
    <property type="match status" value="1"/>
</dbReference>
<protein>
    <submittedName>
        <fullName evidence="3">SPOSA6832_00391-mRNA-1:cds</fullName>
    </submittedName>
</protein>
<sequence length="193" mass="20659">MTSYALASLAYLKLILHAAKFPTSTVCGLLVGTVDASSNTVSIVDAIPLLHHWTELSPMMEAGLQLADLFVTTQQQVFVGLYVANERLGDTAVPLSLEKVANAIRKERPEALVLVVDNDQLASGAPAIIPYLPSASSWVPSNVSSAHLSLSDPSIPSVALSHVKSGRHALLGDFDEHLEDVKVDWLRNAQVVL</sequence>
<dbReference type="PANTHER" id="PTHR12941:SF10">
    <property type="entry name" value="ER MEMBRANE PROTEIN COMPLEX SUBUNIT 8_9 HOMOLOG"/>
    <property type="match status" value="1"/>
</dbReference>
<dbReference type="Gene3D" id="3.40.140.10">
    <property type="entry name" value="Cytidine Deaminase, domain 2"/>
    <property type="match status" value="1"/>
</dbReference>
<feature type="domain" description="MPN" evidence="2">
    <location>
        <begin position="4"/>
        <end position="137"/>
    </location>
</feature>
<reference evidence="4" key="1">
    <citation type="submission" date="2015-02" db="EMBL/GenBank/DDBJ databases">
        <authorList>
            <person name="Gon?alves P."/>
        </authorList>
    </citation>
    <scope>NUCLEOTIDE SEQUENCE [LARGE SCALE GENOMIC DNA]</scope>
</reference>
<gene>
    <name evidence="3" type="primary">SPOSA6832_00391</name>
</gene>
<dbReference type="Pfam" id="PF03665">
    <property type="entry name" value="UPF0172"/>
    <property type="match status" value="1"/>
</dbReference>
<evidence type="ECO:0000313" key="4">
    <source>
        <dbReference type="Proteomes" id="UP000243876"/>
    </source>
</evidence>
<evidence type="ECO:0000259" key="2">
    <source>
        <dbReference type="PROSITE" id="PS50249"/>
    </source>
</evidence>
<dbReference type="InterPro" id="IPR037518">
    <property type="entry name" value="MPN"/>
</dbReference>
<dbReference type="AlphaFoldDB" id="A0A0D6EGJ3"/>
<accession>A0A0D6EGJ3</accession>
<dbReference type="InterPro" id="IPR005366">
    <property type="entry name" value="EMC8/9"/>
</dbReference>
<dbReference type="PANTHER" id="PTHR12941">
    <property type="entry name" value="ER MEMBRANE PROTEIN COMPLEX"/>
    <property type="match status" value="1"/>
</dbReference>
<dbReference type="Proteomes" id="UP000243876">
    <property type="component" value="Unassembled WGS sequence"/>
</dbReference>
<organism evidence="3 4">
    <name type="scientific">Sporidiobolus salmonicolor</name>
    <name type="common">Yeast-like fungus</name>
    <name type="synonym">Sporobolomyces salmonicolor</name>
    <dbReference type="NCBI Taxonomy" id="5005"/>
    <lineage>
        <taxon>Eukaryota</taxon>
        <taxon>Fungi</taxon>
        <taxon>Dikarya</taxon>
        <taxon>Basidiomycota</taxon>
        <taxon>Pucciniomycotina</taxon>
        <taxon>Microbotryomycetes</taxon>
        <taxon>Sporidiobolales</taxon>
        <taxon>Sporidiobolaceae</taxon>
        <taxon>Sporobolomyces</taxon>
    </lineage>
</organism>
<name>A0A0D6EGJ3_SPOSA</name>
<dbReference type="GO" id="GO:0072546">
    <property type="term" value="C:EMC complex"/>
    <property type="evidence" value="ECO:0007669"/>
    <property type="project" value="InterPro"/>
</dbReference>
<dbReference type="OrthoDB" id="194468at2759"/>
<keyword evidence="4" id="KW-1185">Reference proteome</keyword>
<evidence type="ECO:0000256" key="1">
    <source>
        <dbReference type="ARBA" id="ARBA00007461"/>
    </source>
</evidence>
<proteinExistence type="inferred from homology"/>
<comment type="similarity">
    <text evidence="1">Belongs to the EMC8/EMC9 family.</text>
</comment>
<dbReference type="CDD" id="cd08060">
    <property type="entry name" value="MPN_UPF0172"/>
    <property type="match status" value="1"/>
</dbReference>